<dbReference type="HOGENOM" id="CLU_009123_15_1_1"/>
<evidence type="ECO:0000313" key="2">
    <source>
        <dbReference type="EMBL" id="KIK23106.1"/>
    </source>
</evidence>
<evidence type="ECO:0000259" key="1">
    <source>
        <dbReference type="Pfam" id="PF05699"/>
    </source>
</evidence>
<protein>
    <recommendedName>
        <fullName evidence="1">HAT C-terminal dimerisation domain-containing protein</fullName>
    </recommendedName>
</protein>
<dbReference type="AlphaFoldDB" id="A0A0C9Z243"/>
<feature type="domain" description="HAT C-terminal dimerisation" evidence="1">
    <location>
        <begin position="1"/>
        <end position="48"/>
    </location>
</feature>
<keyword evidence="3" id="KW-1185">Reference proteome</keyword>
<reference evidence="2 3" key="1">
    <citation type="submission" date="2014-04" db="EMBL/GenBank/DDBJ databases">
        <authorList>
            <consortium name="DOE Joint Genome Institute"/>
            <person name="Kuo A."/>
            <person name="Kohler A."/>
            <person name="Costa M.D."/>
            <person name="Nagy L.G."/>
            <person name="Floudas D."/>
            <person name="Copeland A."/>
            <person name="Barry K.W."/>
            <person name="Cichocki N."/>
            <person name="Veneault-Fourrey C."/>
            <person name="LaButti K."/>
            <person name="Lindquist E.A."/>
            <person name="Lipzen A."/>
            <person name="Lundell T."/>
            <person name="Morin E."/>
            <person name="Murat C."/>
            <person name="Sun H."/>
            <person name="Tunlid A."/>
            <person name="Henrissat B."/>
            <person name="Grigoriev I.V."/>
            <person name="Hibbett D.S."/>
            <person name="Martin F."/>
            <person name="Nordberg H.P."/>
            <person name="Cantor M.N."/>
            <person name="Hua S.X."/>
        </authorList>
    </citation>
    <scope>NUCLEOTIDE SEQUENCE [LARGE SCALE GENOMIC DNA]</scope>
    <source>
        <strain evidence="2 3">441</strain>
    </source>
</reference>
<organism evidence="2 3">
    <name type="scientific">Pisolithus microcarpus 441</name>
    <dbReference type="NCBI Taxonomy" id="765257"/>
    <lineage>
        <taxon>Eukaryota</taxon>
        <taxon>Fungi</taxon>
        <taxon>Dikarya</taxon>
        <taxon>Basidiomycota</taxon>
        <taxon>Agaricomycotina</taxon>
        <taxon>Agaricomycetes</taxon>
        <taxon>Agaricomycetidae</taxon>
        <taxon>Boletales</taxon>
        <taxon>Sclerodermatineae</taxon>
        <taxon>Pisolithaceae</taxon>
        <taxon>Pisolithus</taxon>
    </lineage>
</organism>
<dbReference type="OrthoDB" id="2448202at2759"/>
<sequence length="75" mass="8580">LFLMAMDYLPMQGSAVPCEQIFSSSAKMDMKKQNCIKPVLMEALQMLKFFYKKSHLNFLAGLLVEEKDLEESGKD</sequence>
<dbReference type="STRING" id="765257.A0A0C9Z243"/>
<dbReference type="Proteomes" id="UP000054018">
    <property type="component" value="Unassembled WGS sequence"/>
</dbReference>
<proteinExistence type="predicted"/>
<dbReference type="InterPro" id="IPR008906">
    <property type="entry name" value="HATC_C_dom"/>
</dbReference>
<reference evidence="3" key="2">
    <citation type="submission" date="2015-01" db="EMBL/GenBank/DDBJ databases">
        <title>Evolutionary Origins and Diversification of the Mycorrhizal Mutualists.</title>
        <authorList>
            <consortium name="DOE Joint Genome Institute"/>
            <consortium name="Mycorrhizal Genomics Consortium"/>
            <person name="Kohler A."/>
            <person name="Kuo A."/>
            <person name="Nagy L.G."/>
            <person name="Floudas D."/>
            <person name="Copeland A."/>
            <person name="Barry K.W."/>
            <person name="Cichocki N."/>
            <person name="Veneault-Fourrey C."/>
            <person name="LaButti K."/>
            <person name="Lindquist E.A."/>
            <person name="Lipzen A."/>
            <person name="Lundell T."/>
            <person name="Morin E."/>
            <person name="Murat C."/>
            <person name="Riley R."/>
            <person name="Ohm R."/>
            <person name="Sun H."/>
            <person name="Tunlid A."/>
            <person name="Henrissat B."/>
            <person name="Grigoriev I.V."/>
            <person name="Hibbett D.S."/>
            <person name="Martin F."/>
        </authorList>
    </citation>
    <scope>NUCLEOTIDE SEQUENCE [LARGE SCALE GENOMIC DNA]</scope>
    <source>
        <strain evidence="3">441</strain>
    </source>
</reference>
<feature type="non-terminal residue" evidence="2">
    <location>
        <position position="1"/>
    </location>
</feature>
<dbReference type="Pfam" id="PF05699">
    <property type="entry name" value="Dimer_Tnp_hAT"/>
    <property type="match status" value="1"/>
</dbReference>
<gene>
    <name evidence="2" type="ORF">PISMIDRAFT_80784</name>
</gene>
<evidence type="ECO:0000313" key="3">
    <source>
        <dbReference type="Proteomes" id="UP000054018"/>
    </source>
</evidence>
<dbReference type="InterPro" id="IPR012337">
    <property type="entry name" value="RNaseH-like_sf"/>
</dbReference>
<name>A0A0C9Z243_9AGAM</name>
<dbReference type="GO" id="GO:0046983">
    <property type="term" value="F:protein dimerization activity"/>
    <property type="evidence" value="ECO:0007669"/>
    <property type="project" value="InterPro"/>
</dbReference>
<accession>A0A0C9Z243</accession>
<feature type="non-terminal residue" evidence="2">
    <location>
        <position position="75"/>
    </location>
</feature>
<dbReference type="SUPFAM" id="SSF53098">
    <property type="entry name" value="Ribonuclease H-like"/>
    <property type="match status" value="1"/>
</dbReference>
<dbReference type="EMBL" id="KN833730">
    <property type="protein sequence ID" value="KIK23106.1"/>
    <property type="molecule type" value="Genomic_DNA"/>
</dbReference>